<accession>A0A8H6HCR9</accession>
<dbReference type="PROSITE" id="PS50011">
    <property type="entry name" value="PROTEIN_KINASE_DOM"/>
    <property type="match status" value="1"/>
</dbReference>
<keyword evidence="3" id="KW-0808">Transferase</keyword>
<evidence type="ECO:0000256" key="2">
    <source>
        <dbReference type="ARBA" id="ARBA00022527"/>
    </source>
</evidence>
<dbReference type="PANTHER" id="PTHR47634">
    <property type="entry name" value="PROTEIN KINASE DOMAIN-CONTAINING PROTEIN-RELATED"/>
    <property type="match status" value="1"/>
</dbReference>
<evidence type="ECO:0000256" key="6">
    <source>
        <dbReference type="ARBA" id="ARBA00022840"/>
    </source>
</evidence>
<dbReference type="Gene3D" id="3.30.200.20">
    <property type="entry name" value="Phosphorylase Kinase, domain 1"/>
    <property type="match status" value="1"/>
</dbReference>
<sequence>MSLFPEEPLNLSAFDGFGYFPADINQALDNGRYTILRKLGWGPRSSTWLVQDTTEKRPDYWAVQIFTVAKSREVEERLLPTLQSTAFTRARDEFPNLRTSFWESSVHGEHLCLVISEYGLPFSDLLLDATNSGRVGLPVHVVKYTAFQALEVLGDLHHKKSLIMHSGIKLDNLAFWPDTYKNAVRIHIKDNPPGTTQIVDGLPVVRSQPLANYTVDLDDPMSEVVEWDLVVTGFGHIQLAPYTPESGYDYCSAPETLLENPTCGLSTDVWMLGCLVFHLLTGQPLFTSTGTAVERLAEVRDALHGISAIPDAWGGDRHVRALTNATPSRQSLEQRLKEALSEDEAPPALEFLRKCLAIEPTVRNSAYSLQLDKGTWVAEGGACSCGFH</sequence>
<proteinExistence type="predicted"/>
<evidence type="ECO:0000256" key="8">
    <source>
        <dbReference type="ARBA" id="ARBA00048679"/>
    </source>
</evidence>
<keyword evidence="4" id="KW-0547">Nucleotide-binding</keyword>
<keyword evidence="2" id="KW-0723">Serine/threonine-protein kinase</keyword>
<dbReference type="GO" id="GO:0050684">
    <property type="term" value="P:regulation of mRNA processing"/>
    <property type="evidence" value="ECO:0007669"/>
    <property type="project" value="TreeGrafter"/>
</dbReference>
<dbReference type="Proteomes" id="UP000521943">
    <property type="component" value="Unassembled WGS sequence"/>
</dbReference>
<comment type="catalytic activity">
    <reaction evidence="7">
        <text>L-threonyl-[protein] + ATP = O-phospho-L-threonyl-[protein] + ADP + H(+)</text>
        <dbReference type="Rhea" id="RHEA:46608"/>
        <dbReference type="Rhea" id="RHEA-COMP:11060"/>
        <dbReference type="Rhea" id="RHEA-COMP:11605"/>
        <dbReference type="ChEBI" id="CHEBI:15378"/>
        <dbReference type="ChEBI" id="CHEBI:30013"/>
        <dbReference type="ChEBI" id="CHEBI:30616"/>
        <dbReference type="ChEBI" id="CHEBI:61977"/>
        <dbReference type="ChEBI" id="CHEBI:456216"/>
        <dbReference type="EC" id="2.7.11.1"/>
    </reaction>
</comment>
<dbReference type="InterPro" id="IPR011009">
    <property type="entry name" value="Kinase-like_dom_sf"/>
</dbReference>
<dbReference type="InterPro" id="IPR000719">
    <property type="entry name" value="Prot_kinase_dom"/>
</dbReference>
<dbReference type="AlphaFoldDB" id="A0A8H6HCR9"/>
<dbReference type="GO" id="GO:0004674">
    <property type="term" value="F:protein serine/threonine kinase activity"/>
    <property type="evidence" value="ECO:0007669"/>
    <property type="project" value="UniProtKB-KW"/>
</dbReference>
<dbReference type="Pfam" id="PF00069">
    <property type="entry name" value="Pkinase"/>
    <property type="match status" value="1"/>
</dbReference>
<comment type="catalytic activity">
    <reaction evidence="8">
        <text>L-seryl-[protein] + ATP = O-phospho-L-seryl-[protein] + ADP + H(+)</text>
        <dbReference type="Rhea" id="RHEA:17989"/>
        <dbReference type="Rhea" id="RHEA-COMP:9863"/>
        <dbReference type="Rhea" id="RHEA-COMP:11604"/>
        <dbReference type="ChEBI" id="CHEBI:15378"/>
        <dbReference type="ChEBI" id="CHEBI:29999"/>
        <dbReference type="ChEBI" id="CHEBI:30616"/>
        <dbReference type="ChEBI" id="CHEBI:83421"/>
        <dbReference type="ChEBI" id="CHEBI:456216"/>
        <dbReference type="EC" id="2.7.11.1"/>
    </reaction>
</comment>
<evidence type="ECO:0000256" key="5">
    <source>
        <dbReference type="ARBA" id="ARBA00022777"/>
    </source>
</evidence>
<evidence type="ECO:0000256" key="3">
    <source>
        <dbReference type="ARBA" id="ARBA00022679"/>
    </source>
</evidence>
<organism evidence="10 11">
    <name type="scientific">Ephemerocybe angulata</name>
    <dbReference type="NCBI Taxonomy" id="980116"/>
    <lineage>
        <taxon>Eukaryota</taxon>
        <taxon>Fungi</taxon>
        <taxon>Dikarya</taxon>
        <taxon>Basidiomycota</taxon>
        <taxon>Agaricomycotina</taxon>
        <taxon>Agaricomycetes</taxon>
        <taxon>Agaricomycetidae</taxon>
        <taxon>Agaricales</taxon>
        <taxon>Agaricineae</taxon>
        <taxon>Psathyrellaceae</taxon>
        <taxon>Ephemerocybe</taxon>
    </lineage>
</organism>
<evidence type="ECO:0000256" key="7">
    <source>
        <dbReference type="ARBA" id="ARBA00047899"/>
    </source>
</evidence>
<dbReference type="OrthoDB" id="5979581at2759"/>
<dbReference type="GO" id="GO:0005524">
    <property type="term" value="F:ATP binding"/>
    <property type="evidence" value="ECO:0007669"/>
    <property type="project" value="UniProtKB-KW"/>
</dbReference>
<gene>
    <name evidence="10" type="ORF">DFP72DRAFT_1093665</name>
</gene>
<dbReference type="EC" id="2.7.11.1" evidence="1"/>
<keyword evidence="5 10" id="KW-0418">Kinase</keyword>
<dbReference type="Gene3D" id="1.10.510.10">
    <property type="entry name" value="Transferase(Phosphotransferase) domain 1"/>
    <property type="match status" value="1"/>
</dbReference>
<protein>
    <recommendedName>
        <fullName evidence="1">non-specific serine/threonine protein kinase</fullName>
        <ecNumber evidence="1">2.7.11.1</ecNumber>
    </recommendedName>
</protein>
<comment type="caution">
    <text evidence="10">The sequence shown here is derived from an EMBL/GenBank/DDBJ whole genome shotgun (WGS) entry which is preliminary data.</text>
</comment>
<name>A0A8H6HCR9_9AGAR</name>
<dbReference type="SMART" id="SM00220">
    <property type="entry name" value="S_TKc"/>
    <property type="match status" value="1"/>
</dbReference>
<evidence type="ECO:0000259" key="9">
    <source>
        <dbReference type="PROSITE" id="PS50011"/>
    </source>
</evidence>
<evidence type="ECO:0000313" key="10">
    <source>
        <dbReference type="EMBL" id="KAF6744568.1"/>
    </source>
</evidence>
<dbReference type="InterPro" id="IPR051334">
    <property type="entry name" value="SRPK"/>
</dbReference>
<evidence type="ECO:0000256" key="1">
    <source>
        <dbReference type="ARBA" id="ARBA00012513"/>
    </source>
</evidence>
<dbReference type="EMBL" id="JACGCI010000118">
    <property type="protein sequence ID" value="KAF6744568.1"/>
    <property type="molecule type" value="Genomic_DNA"/>
</dbReference>
<keyword evidence="6" id="KW-0067">ATP-binding</keyword>
<evidence type="ECO:0000313" key="11">
    <source>
        <dbReference type="Proteomes" id="UP000521943"/>
    </source>
</evidence>
<evidence type="ECO:0000256" key="4">
    <source>
        <dbReference type="ARBA" id="ARBA00022741"/>
    </source>
</evidence>
<keyword evidence="11" id="KW-1185">Reference proteome</keyword>
<dbReference type="SUPFAM" id="SSF56112">
    <property type="entry name" value="Protein kinase-like (PK-like)"/>
    <property type="match status" value="1"/>
</dbReference>
<feature type="domain" description="Protein kinase" evidence="9">
    <location>
        <begin position="33"/>
        <end position="377"/>
    </location>
</feature>
<dbReference type="GO" id="GO:0000245">
    <property type="term" value="P:spliceosomal complex assembly"/>
    <property type="evidence" value="ECO:0007669"/>
    <property type="project" value="TreeGrafter"/>
</dbReference>
<dbReference type="PANTHER" id="PTHR47634:SF9">
    <property type="entry name" value="PROTEIN KINASE DOMAIN-CONTAINING PROTEIN-RELATED"/>
    <property type="match status" value="1"/>
</dbReference>
<reference evidence="10 11" key="1">
    <citation type="submission" date="2020-07" db="EMBL/GenBank/DDBJ databases">
        <title>Comparative genomics of pyrophilous fungi reveals a link between fire events and developmental genes.</title>
        <authorList>
            <consortium name="DOE Joint Genome Institute"/>
            <person name="Steindorff A.S."/>
            <person name="Carver A."/>
            <person name="Calhoun S."/>
            <person name="Stillman K."/>
            <person name="Liu H."/>
            <person name="Lipzen A."/>
            <person name="Pangilinan J."/>
            <person name="Labutti K."/>
            <person name="Bruns T.D."/>
            <person name="Grigoriev I.V."/>
        </authorList>
    </citation>
    <scope>NUCLEOTIDE SEQUENCE [LARGE SCALE GENOMIC DNA]</scope>
    <source>
        <strain evidence="10 11">CBS 144469</strain>
    </source>
</reference>